<feature type="compositionally biased region" description="Basic and acidic residues" evidence="1">
    <location>
        <begin position="64"/>
        <end position="77"/>
    </location>
</feature>
<name>A0AA38P1M5_9AGAR</name>
<accession>A0AA38P1M5</accession>
<proteinExistence type="predicted"/>
<feature type="region of interest" description="Disordered" evidence="1">
    <location>
        <begin position="360"/>
        <end position="514"/>
    </location>
</feature>
<dbReference type="Proteomes" id="UP001163846">
    <property type="component" value="Unassembled WGS sequence"/>
</dbReference>
<gene>
    <name evidence="2" type="ORF">F5878DRAFT_664583</name>
</gene>
<keyword evidence="3" id="KW-1185">Reference proteome</keyword>
<feature type="compositionally biased region" description="Polar residues" evidence="1">
    <location>
        <begin position="482"/>
        <end position="493"/>
    </location>
</feature>
<dbReference type="EMBL" id="MU806504">
    <property type="protein sequence ID" value="KAJ3834637.1"/>
    <property type="molecule type" value="Genomic_DNA"/>
</dbReference>
<feature type="compositionally biased region" description="Low complexity" evidence="1">
    <location>
        <begin position="43"/>
        <end position="53"/>
    </location>
</feature>
<feature type="compositionally biased region" description="Basic residues" evidence="1">
    <location>
        <begin position="424"/>
        <end position="439"/>
    </location>
</feature>
<organism evidence="2 3">
    <name type="scientific">Lentinula raphanica</name>
    <dbReference type="NCBI Taxonomy" id="153919"/>
    <lineage>
        <taxon>Eukaryota</taxon>
        <taxon>Fungi</taxon>
        <taxon>Dikarya</taxon>
        <taxon>Basidiomycota</taxon>
        <taxon>Agaricomycotina</taxon>
        <taxon>Agaricomycetes</taxon>
        <taxon>Agaricomycetidae</taxon>
        <taxon>Agaricales</taxon>
        <taxon>Marasmiineae</taxon>
        <taxon>Omphalotaceae</taxon>
        <taxon>Lentinula</taxon>
    </lineage>
</organism>
<dbReference type="AlphaFoldDB" id="A0AA38P1M5"/>
<sequence length="538" mass="59432">MRQARSNKQKLYKSSSKRHPRKSSTLSPSLARKSRTASHDEPSNASNASNASNPHHTPSTSLRMHPEESASENEPHNSSEGGDSDISDEAVKAVIKDLTAKSGRSIISGPALSHAVKQSSSSLNKNLRHAQVEANQGFRPAKRGTARTEKGLVKTNKAQTSNEESSLHEISLVVILPWGVEQSVTPNSFVLSEKLDLSIGTIHDLCDTALCIQSTNDLPLYLDSKWSSDDVEKQLLKWLPLPTRHCNDIYFMEREHNPLYPTLDYNDDHTYLPELYLCEKARSGIKPLTGPSVIFPNGQLLWAVACGDGKTPISRRRLIFVARRPIPSETLDTFRASVQLAKKENCTLFTAMCLVESRMEMDKKDKGKGKQKANEDDEDDEDDEDEEDQDDDKEEKGFKGIMDTEIATELESDTAQVGPSQAAKRNHSPRPTKIRKRSRNVIVVSSDDDESTAAGPGPSTMHLRSSSTRNARPAHRSIIGSRRSSCLMQSSPSPDAVVDAPATSNVPVASPPQAKPEFLKYYVGPDESLERIDLWTDL</sequence>
<feature type="region of interest" description="Disordered" evidence="1">
    <location>
        <begin position="132"/>
        <end position="161"/>
    </location>
</feature>
<feature type="region of interest" description="Disordered" evidence="1">
    <location>
        <begin position="1"/>
        <end position="87"/>
    </location>
</feature>
<reference evidence="2" key="1">
    <citation type="submission" date="2022-08" db="EMBL/GenBank/DDBJ databases">
        <authorList>
            <consortium name="DOE Joint Genome Institute"/>
            <person name="Min B."/>
            <person name="Riley R."/>
            <person name="Sierra-Patev S."/>
            <person name="Naranjo-Ortiz M."/>
            <person name="Looney B."/>
            <person name="Konkel Z."/>
            <person name="Slot J.C."/>
            <person name="Sakamoto Y."/>
            <person name="Steenwyk J.L."/>
            <person name="Rokas A."/>
            <person name="Carro J."/>
            <person name="Camarero S."/>
            <person name="Ferreira P."/>
            <person name="Molpeceres G."/>
            <person name="Ruiz-Duenas F.J."/>
            <person name="Serrano A."/>
            <person name="Henrissat B."/>
            <person name="Drula E."/>
            <person name="Hughes K.W."/>
            <person name="Mata J.L."/>
            <person name="Ishikawa N.K."/>
            <person name="Vargas-Isla R."/>
            <person name="Ushijima S."/>
            <person name="Smith C.A."/>
            <person name="Ahrendt S."/>
            <person name="Andreopoulos W."/>
            <person name="He G."/>
            <person name="Labutti K."/>
            <person name="Lipzen A."/>
            <person name="Ng V."/>
            <person name="Sandor L."/>
            <person name="Barry K."/>
            <person name="Martinez A.T."/>
            <person name="Xiao Y."/>
            <person name="Gibbons J.G."/>
            <person name="Terashima K."/>
            <person name="Hibbett D.S."/>
            <person name="Grigoriev I.V."/>
        </authorList>
    </citation>
    <scope>NUCLEOTIDE SEQUENCE</scope>
    <source>
        <strain evidence="2">TFB9207</strain>
    </source>
</reference>
<evidence type="ECO:0000313" key="2">
    <source>
        <dbReference type="EMBL" id="KAJ3834637.1"/>
    </source>
</evidence>
<feature type="compositionally biased region" description="Basic residues" evidence="1">
    <location>
        <begin position="1"/>
        <end position="22"/>
    </location>
</feature>
<feature type="compositionally biased region" description="Acidic residues" evidence="1">
    <location>
        <begin position="375"/>
        <end position="393"/>
    </location>
</feature>
<evidence type="ECO:0000256" key="1">
    <source>
        <dbReference type="SAM" id="MobiDB-lite"/>
    </source>
</evidence>
<protein>
    <submittedName>
        <fullName evidence="2">Uncharacterized protein</fullName>
    </submittedName>
</protein>
<evidence type="ECO:0000313" key="3">
    <source>
        <dbReference type="Proteomes" id="UP001163846"/>
    </source>
</evidence>
<comment type="caution">
    <text evidence="2">The sequence shown here is derived from an EMBL/GenBank/DDBJ whole genome shotgun (WGS) entry which is preliminary data.</text>
</comment>